<dbReference type="EMBL" id="UOFT01000061">
    <property type="protein sequence ID" value="VAW97632.1"/>
    <property type="molecule type" value="Genomic_DNA"/>
</dbReference>
<dbReference type="AlphaFoldDB" id="A0A3B1ACK9"/>
<evidence type="ECO:0000313" key="2">
    <source>
        <dbReference type="EMBL" id="VAW97632.1"/>
    </source>
</evidence>
<protein>
    <submittedName>
        <fullName evidence="2">Uncharacterized protein</fullName>
    </submittedName>
</protein>
<reference evidence="2" key="1">
    <citation type="submission" date="2018-06" db="EMBL/GenBank/DDBJ databases">
        <authorList>
            <person name="Zhirakovskaya E."/>
        </authorList>
    </citation>
    <scope>NUCLEOTIDE SEQUENCE</scope>
</reference>
<sequence>MKTDSMTNLLKQHHAEISVVRANKILVAIELLEEKERPSSKYEGKIKKYKALTSKGLDYGINKENFSSPGQTTPHYYVEKFDELLSLIQKEVS</sequence>
<dbReference type="EMBL" id="UOFL01000089">
    <property type="protein sequence ID" value="VAW75629.1"/>
    <property type="molecule type" value="Genomic_DNA"/>
</dbReference>
<evidence type="ECO:0000313" key="1">
    <source>
        <dbReference type="EMBL" id="VAW75629.1"/>
    </source>
</evidence>
<accession>A0A3B1ACK9</accession>
<name>A0A3B1ACK9_9ZZZZ</name>
<proteinExistence type="predicted"/>
<gene>
    <name evidence="1" type="ORF">MNBD_GAMMA12-2286</name>
    <name evidence="2" type="ORF">MNBD_GAMMA23-570</name>
</gene>
<organism evidence="2">
    <name type="scientific">hydrothermal vent metagenome</name>
    <dbReference type="NCBI Taxonomy" id="652676"/>
    <lineage>
        <taxon>unclassified sequences</taxon>
        <taxon>metagenomes</taxon>
        <taxon>ecological metagenomes</taxon>
    </lineage>
</organism>